<dbReference type="GO" id="GO:0003887">
    <property type="term" value="F:DNA-directed DNA polymerase activity"/>
    <property type="evidence" value="ECO:0007669"/>
    <property type="project" value="UniProtKB-KW"/>
</dbReference>
<comment type="function">
    <text evidence="23">Integrase (IN) targets the VLP to the nucleus, where a subparticle preintegration complex (PIC) containing at least integrase and the newly synthesized dsDNA copy of the retrotransposon must transit the nuclear membrane. Once in the nucleus, integrase performs the integration of the dsDNA into the host genome.</text>
</comment>
<keyword evidence="10" id="KW-0479">Metal-binding</keyword>
<dbReference type="GO" id="GO:0006310">
    <property type="term" value="P:DNA recombination"/>
    <property type="evidence" value="ECO:0007669"/>
    <property type="project" value="UniProtKB-KW"/>
</dbReference>
<dbReference type="Proteomes" id="UP000001996">
    <property type="component" value="Unassembled WGS sequence"/>
</dbReference>
<evidence type="ECO:0000256" key="17">
    <source>
        <dbReference type="ARBA" id="ARBA00022918"/>
    </source>
</evidence>
<evidence type="ECO:0000256" key="13">
    <source>
        <dbReference type="ARBA" id="ARBA00022801"/>
    </source>
</evidence>
<dbReference type="HOGENOM" id="CLU_241641_0_0_1"/>
<keyword evidence="20" id="KW-0233">DNA recombination</keyword>
<evidence type="ECO:0000256" key="22">
    <source>
        <dbReference type="ARBA" id="ARBA00025590"/>
    </source>
</evidence>
<keyword evidence="17" id="KW-0695">RNA-directed DNA polymerase</keyword>
<evidence type="ECO:0000256" key="5">
    <source>
        <dbReference type="ARBA" id="ARBA00022490"/>
    </source>
</evidence>
<keyword evidence="28" id="KW-1185">Reference proteome</keyword>
<dbReference type="Gene3D" id="3.30.420.10">
    <property type="entry name" value="Ribonuclease H-like superfamily/Ribonuclease H"/>
    <property type="match status" value="1"/>
</dbReference>
<name>A5E405_LODEL</name>
<dbReference type="Pfam" id="PF24626">
    <property type="entry name" value="SH3_Tf2-1"/>
    <property type="match status" value="1"/>
</dbReference>
<keyword evidence="24" id="KW-1133">Transmembrane helix</keyword>
<dbReference type="Pfam" id="PF17917">
    <property type="entry name" value="RT_RNaseH"/>
    <property type="match status" value="1"/>
</dbReference>
<dbReference type="InterPro" id="IPR041588">
    <property type="entry name" value="Integrase_H2C2"/>
</dbReference>
<dbReference type="InterPro" id="IPR021109">
    <property type="entry name" value="Peptidase_aspartic_dom_sf"/>
</dbReference>
<keyword evidence="12" id="KW-0255">Endonuclease</keyword>
<dbReference type="PROSITE" id="PS50994">
    <property type="entry name" value="INTEGRASE"/>
    <property type="match status" value="1"/>
</dbReference>
<evidence type="ECO:0000256" key="24">
    <source>
        <dbReference type="SAM" id="Phobius"/>
    </source>
</evidence>
<keyword evidence="7" id="KW-0808">Transferase</keyword>
<gene>
    <name evidence="27" type="ORF">LELG_04344</name>
</gene>
<dbReference type="GO" id="GO:0003677">
    <property type="term" value="F:DNA binding"/>
    <property type="evidence" value="ECO:0007669"/>
    <property type="project" value="UniProtKB-KW"/>
</dbReference>
<evidence type="ECO:0000256" key="3">
    <source>
        <dbReference type="ARBA" id="ARBA00004496"/>
    </source>
</evidence>
<dbReference type="FunFam" id="3.30.70.270:FF:000020">
    <property type="entry name" value="Transposon Tf2-6 polyprotein-like Protein"/>
    <property type="match status" value="1"/>
</dbReference>
<keyword evidence="19" id="KW-0238">DNA-binding</keyword>
<dbReference type="GO" id="GO:0003723">
    <property type="term" value="F:RNA binding"/>
    <property type="evidence" value="ECO:0007669"/>
    <property type="project" value="UniProtKB-KW"/>
</dbReference>
<dbReference type="GO" id="GO:0005737">
    <property type="term" value="C:cytoplasm"/>
    <property type="evidence" value="ECO:0007669"/>
    <property type="project" value="UniProtKB-SubCell"/>
</dbReference>
<dbReference type="GO" id="GO:0004523">
    <property type="term" value="F:RNA-DNA hybrid ribonuclease activity"/>
    <property type="evidence" value="ECO:0007669"/>
    <property type="project" value="UniProtKB-EC"/>
</dbReference>
<dbReference type="InterPro" id="IPR043502">
    <property type="entry name" value="DNA/RNA_pol_sf"/>
</dbReference>
<dbReference type="CDD" id="cd09274">
    <property type="entry name" value="RNase_HI_RT_Ty3"/>
    <property type="match status" value="1"/>
</dbReference>
<dbReference type="OrthoDB" id="4488294at2759"/>
<evidence type="ECO:0000256" key="20">
    <source>
        <dbReference type="ARBA" id="ARBA00023172"/>
    </source>
</evidence>
<feature type="transmembrane region" description="Helical" evidence="24">
    <location>
        <begin position="166"/>
        <end position="187"/>
    </location>
</feature>
<dbReference type="InterPro" id="IPR043128">
    <property type="entry name" value="Rev_trsase/Diguanyl_cyclase"/>
</dbReference>
<evidence type="ECO:0000256" key="11">
    <source>
        <dbReference type="ARBA" id="ARBA00022750"/>
    </source>
</evidence>
<dbReference type="EMBL" id="CH981529">
    <property type="protein sequence ID" value="EDK46163.1"/>
    <property type="molecule type" value="Genomic_DNA"/>
</dbReference>
<evidence type="ECO:0000313" key="28">
    <source>
        <dbReference type="Proteomes" id="UP000001996"/>
    </source>
</evidence>
<evidence type="ECO:0000256" key="6">
    <source>
        <dbReference type="ARBA" id="ARBA00022670"/>
    </source>
</evidence>
<dbReference type="InterPro" id="IPR036397">
    <property type="entry name" value="RNaseH_sf"/>
</dbReference>
<evidence type="ECO:0000256" key="12">
    <source>
        <dbReference type="ARBA" id="ARBA00022759"/>
    </source>
</evidence>
<dbReference type="VEuPathDB" id="FungiDB:LELG_04344"/>
<dbReference type="Gene3D" id="3.30.70.270">
    <property type="match status" value="2"/>
</dbReference>
<keyword evidence="11" id="KW-0064">Aspartyl protease</keyword>
<comment type="subcellular location">
    <subcellularLocation>
        <location evidence="3">Cytoplasm</location>
    </subcellularLocation>
    <subcellularLocation>
        <location evidence="2">Nucleus</location>
    </subcellularLocation>
</comment>
<keyword evidence="5" id="KW-0963">Cytoplasm</keyword>
<dbReference type="PANTHER" id="PTHR37984">
    <property type="entry name" value="PROTEIN CBG26694"/>
    <property type="match status" value="1"/>
</dbReference>
<dbReference type="InterPro" id="IPR012337">
    <property type="entry name" value="RNaseH-like_sf"/>
</dbReference>
<dbReference type="InterPro" id="IPR000477">
    <property type="entry name" value="RT_dom"/>
</dbReference>
<dbReference type="InterPro" id="IPR041373">
    <property type="entry name" value="RT_RNaseH"/>
</dbReference>
<dbReference type="CDD" id="cd01647">
    <property type="entry name" value="RT_LTR"/>
    <property type="match status" value="1"/>
</dbReference>
<keyword evidence="16" id="KW-0229">DNA integration</keyword>
<keyword evidence="15" id="KW-0694">RNA-binding</keyword>
<dbReference type="GO" id="GO:0003964">
    <property type="term" value="F:RNA-directed DNA polymerase activity"/>
    <property type="evidence" value="ECO:0007669"/>
    <property type="project" value="UniProtKB-KW"/>
</dbReference>
<keyword evidence="6" id="KW-0645">Protease</keyword>
<evidence type="ECO:0000259" key="25">
    <source>
        <dbReference type="PROSITE" id="PS50878"/>
    </source>
</evidence>
<dbReference type="InterPro" id="IPR056924">
    <property type="entry name" value="SH3_Tf2-1"/>
</dbReference>
<evidence type="ECO:0000256" key="16">
    <source>
        <dbReference type="ARBA" id="ARBA00022908"/>
    </source>
</evidence>
<dbReference type="SUPFAM" id="SSF56672">
    <property type="entry name" value="DNA/RNA polymerases"/>
    <property type="match status" value="1"/>
</dbReference>
<dbReference type="Pfam" id="PF17921">
    <property type="entry name" value="Integrase_H2C2"/>
    <property type="match status" value="1"/>
</dbReference>
<evidence type="ECO:0000256" key="2">
    <source>
        <dbReference type="ARBA" id="ARBA00004123"/>
    </source>
</evidence>
<comment type="function">
    <text evidence="22">Reverse transcriptase/ribonuclease H (RT) is a multifunctional enzyme that catalyzes the conversion of the retro-elements RNA genome into dsDNA within the VLP. The enzyme displays a DNA polymerase activity that can copy either DNA or RNA templates, and a ribonuclease H (RNase H) activity that cleaves the RNA strand of RNA-DNA heteroduplexes during plus-strand synthesis and hydrolyzes RNA primers. The conversion leads to a linear dsDNA copy of the retrotransposon that includes long terminal repeats (LTRs) at both ends.</text>
</comment>
<evidence type="ECO:0000256" key="10">
    <source>
        <dbReference type="ARBA" id="ARBA00022723"/>
    </source>
</evidence>
<accession>A5E405</accession>
<dbReference type="PANTHER" id="PTHR37984:SF5">
    <property type="entry name" value="PROTEIN NYNRIN-LIKE"/>
    <property type="match status" value="1"/>
</dbReference>
<dbReference type="GO" id="GO:0005634">
    <property type="term" value="C:nucleus"/>
    <property type="evidence" value="ECO:0007669"/>
    <property type="project" value="UniProtKB-SubCell"/>
</dbReference>
<evidence type="ECO:0000256" key="8">
    <source>
        <dbReference type="ARBA" id="ARBA00022695"/>
    </source>
</evidence>
<comment type="catalytic activity">
    <reaction evidence="1">
        <text>Endonucleolytic cleavage to 5'-phosphomonoester.</text>
        <dbReference type="EC" id="3.1.26.4"/>
    </reaction>
</comment>
<keyword evidence="24" id="KW-0812">Transmembrane</keyword>
<dbReference type="Pfam" id="PF00078">
    <property type="entry name" value="RVT_1"/>
    <property type="match status" value="1"/>
</dbReference>
<dbReference type="Gene3D" id="1.10.340.70">
    <property type="match status" value="1"/>
</dbReference>
<evidence type="ECO:0000256" key="1">
    <source>
        <dbReference type="ARBA" id="ARBA00000077"/>
    </source>
</evidence>
<dbReference type="CDD" id="cd00303">
    <property type="entry name" value="retropepsin_like"/>
    <property type="match status" value="1"/>
</dbReference>
<dbReference type="GO" id="GO:0046872">
    <property type="term" value="F:metal ion binding"/>
    <property type="evidence" value="ECO:0007669"/>
    <property type="project" value="UniProtKB-KW"/>
</dbReference>
<evidence type="ECO:0000256" key="14">
    <source>
        <dbReference type="ARBA" id="ARBA00022842"/>
    </source>
</evidence>
<dbReference type="SUPFAM" id="SSF53098">
    <property type="entry name" value="Ribonuclease H-like"/>
    <property type="match status" value="1"/>
</dbReference>
<dbReference type="GO" id="GO:0015074">
    <property type="term" value="P:DNA integration"/>
    <property type="evidence" value="ECO:0007669"/>
    <property type="project" value="UniProtKB-KW"/>
</dbReference>
<sequence>MSHGGPNQMVKTRATQVAIRFQRNVAFTAFIATLSGLVGSLLYQHDPEHFAVVRQWSLFIFTTLQIWKQQLIVPDWWYNSTYTTQAVVTSLRLPWYRTHYTTITYQYTTRSFQEFHLDDLLGTELDTFIKSVKLDPAAPHWLITAFNIIKITITYCSLLFHILSGWALPIITFILLTTSITFFRMVWSILTWPIRASQPKRVTNHNTTPTANTPVTSIRTEITHGSNSPTRIVIETLPELVAQIHGRAQIPAGRQPWHARLITFCWMLIRWIFLFPFQLTRWLRESRARALTRDYRDYQLVDLDFISREALANSLFPQIRLVRFDPKRLYGAIIRASENRNWNDRNTFTSRRSKFLRMTTLWQFQTEFIKMGLSNDVYNTLSEQARQTALEFKTPVLDYQETLDLLRELDQIPYLHKHFNSVMPALLRTAFSKPAIHNVILTLYDTTQSYWTLMSLLDSNWYDLAVNVPERPSTRPYNKHHLRNGRPRLVTPNIVSTTTETTTPSSIIPKMHSTNYSQTGYVAAALANQAKHSFFVPILLQSADVPETMGYLDQGSTFSFISPALVSSLGLVTSPRAQRINLAAFGQGARTVTAPTVDVDFNIKDHDTPFSFTFVVHETRIAPILLGADWWEKYELLCVVGKRLEINGQTIPTIQGEEHQLIFSTDDLDPPPDPTPPLFAHLIQQYKSKAPTLTLPPARSTDYVINIRKDAIIKPNRPHPKYAVNAEQAIINNTRELLQQGLIIPSKARHYSIPSAVPKKNGTYRIVYDFRAVNALTIPINSTWNNFRELLPGITGATCFSTIDLSSAYHQLRIAPLTQPWTAFWTPIGVFEFLVLPFGLTDAPEVFGRYMKQLFMDMPFVRTYLDDILVFSENEKVHYSHLKKIFERLVQHQHTINWEKSVFAQPEIQWVGHLLTKDGVLPTDTTKGQIQLIAIPRDKDEVRQFLGHVGYIQDHIANYSHRAAPLTDLLTKHTQFNWSQKCQSAFNDLKAAVLETTSLQFFDPKQPIAVFTDASHIAMAAILMQPDQAGGGNWRPIEYRSRKFTGGEVNWDIFLKEFAAVKMAFEKFRLYLEGTHFSLFVDQLPIKQVFEAFGRGKIHGDARIQRWMSKLLCYNFDVFHINGNENFIADHMSRNPAHFQSSTAISIIGAVNVLLVPDEWFHQFPPAYADDPFFANVYDLLQQGQTNNEATQNYSLDTTTTLLYYHDKLCIPHALLQQFLMTQHDSLEGGHCGITNFFNKVDPYYYFPKMRLVIRQYVDLCLQCQRHKPPNRAPNGLLQSFPDPKGRWTDINVDIISGYPEVEFNGRLVNAILTIVCRFSRRVHFYPISTKFSTLDFIHVFQHLYMPLHGIPTIITTDRGTQFTSELFQNYMSSLKITSNIAVTSHQQSNGLAETKNKQIERYLRLYIDQNPEWPQLLLIGEYVMNSTPKSALDHKSPFEMDLSYIPRSPATILFPTHAGAQDNAAIDITEKLERLTTAARHAHKATFQRLKDNYDRHHRDIEFNVGDAVLVRTPLLKSHPDAANHGQRRKFLSEFTGPFTIAAKSDNGVNYTLEMPQSYKGHSDFHVSQLRLLKSLPPDAITAPQPEVGFKVYKDGSQLVEIDAIVDHKPRKTGFLLLCRHTPTSKHPDGECVYYSASSLRQTARDLLLAYACEKSLPALVAPKDRHLVTPPQTT</sequence>
<dbReference type="eggNOG" id="KOG0017">
    <property type="taxonomic scope" value="Eukaryota"/>
</dbReference>
<evidence type="ECO:0000256" key="9">
    <source>
        <dbReference type="ARBA" id="ARBA00022722"/>
    </source>
</evidence>
<evidence type="ECO:0000256" key="21">
    <source>
        <dbReference type="ARBA" id="ARBA00023242"/>
    </source>
</evidence>
<dbReference type="GO" id="GO:0006508">
    <property type="term" value="P:proteolysis"/>
    <property type="evidence" value="ECO:0007669"/>
    <property type="project" value="UniProtKB-KW"/>
</dbReference>
<protein>
    <recommendedName>
        <fullName evidence="4">RNA-directed DNA polymerase</fullName>
        <ecNumber evidence="4">2.7.7.49</ecNumber>
    </recommendedName>
</protein>
<feature type="transmembrane region" description="Helical" evidence="24">
    <location>
        <begin position="140"/>
        <end position="160"/>
    </location>
</feature>
<dbReference type="Gene3D" id="2.40.70.10">
    <property type="entry name" value="Acid Proteases"/>
    <property type="match status" value="1"/>
</dbReference>
<keyword evidence="21" id="KW-0539">Nucleus</keyword>
<dbReference type="Gene3D" id="3.10.10.10">
    <property type="entry name" value="HIV Type 1 Reverse Transcriptase, subunit A, domain 1"/>
    <property type="match status" value="1"/>
</dbReference>
<dbReference type="InParanoid" id="A5E405"/>
<evidence type="ECO:0000256" key="15">
    <source>
        <dbReference type="ARBA" id="ARBA00022884"/>
    </source>
</evidence>
<dbReference type="EC" id="2.7.7.49" evidence="4"/>
<keyword evidence="18" id="KW-0239">DNA-directed DNA polymerase</keyword>
<feature type="domain" description="Integrase catalytic" evidence="26">
    <location>
        <begin position="1278"/>
        <end position="1446"/>
    </location>
</feature>
<evidence type="ECO:0000256" key="19">
    <source>
        <dbReference type="ARBA" id="ARBA00023125"/>
    </source>
</evidence>
<keyword evidence="13" id="KW-0378">Hydrolase</keyword>
<keyword evidence="24" id="KW-0472">Membrane</keyword>
<evidence type="ECO:0000259" key="26">
    <source>
        <dbReference type="PROSITE" id="PS50994"/>
    </source>
</evidence>
<evidence type="ECO:0000256" key="4">
    <source>
        <dbReference type="ARBA" id="ARBA00012493"/>
    </source>
</evidence>
<keyword evidence="8" id="KW-0548">Nucleotidyltransferase</keyword>
<dbReference type="InterPro" id="IPR050951">
    <property type="entry name" value="Retrovirus_Pol_polyprotein"/>
</dbReference>
<organism evidence="27 28">
    <name type="scientific">Lodderomyces elongisporus (strain ATCC 11503 / CBS 2605 / JCM 1781 / NBRC 1676 / NRRL YB-4239)</name>
    <name type="common">Yeast</name>
    <name type="synonym">Saccharomyces elongisporus</name>
    <dbReference type="NCBI Taxonomy" id="379508"/>
    <lineage>
        <taxon>Eukaryota</taxon>
        <taxon>Fungi</taxon>
        <taxon>Dikarya</taxon>
        <taxon>Ascomycota</taxon>
        <taxon>Saccharomycotina</taxon>
        <taxon>Pichiomycetes</taxon>
        <taxon>Debaryomycetaceae</taxon>
        <taxon>Candida/Lodderomyces clade</taxon>
        <taxon>Lodderomyces</taxon>
    </lineage>
</organism>
<reference evidence="27 28" key="1">
    <citation type="journal article" date="2009" name="Nature">
        <title>Evolution of pathogenicity and sexual reproduction in eight Candida genomes.</title>
        <authorList>
            <person name="Butler G."/>
            <person name="Rasmussen M.D."/>
            <person name="Lin M.F."/>
            <person name="Santos M.A."/>
            <person name="Sakthikumar S."/>
            <person name="Munro C.A."/>
            <person name="Rheinbay E."/>
            <person name="Grabherr M."/>
            <person name="Forche A."/>
            <person name="Reedy J.L."/>
            <person name="Agrafioti I."/>
            <person name="Arnaud M.B."/>
            <person name="Bates S."/>
            <person name="Brown A.J."/>
            <person name="Brunke S."/>
            <person name="Costanzo M.C."/>
            <person name="Fitzpatrick D.A."/>
            <person name="de Groot P.W."/>
            <person name="Harris D."/>
            <person name="Hoyer L.L."/>
            <person name="Hube B."/>
            <person name="Klis F.M."/>
            <person name="Kodira C."/>
            <person name="Lennard N."/>
            <person name="Logue M.E."/>
            <person name="Martin R."/>
            <person name="Neiman A.M."/>
            <person name="Nikolaou E."/>
            <person name="Quail M.A."/>
            <person name="Quinn J."/>
            <person name="Santos M.C."/>
            <person name="Schmitzberger F.F."/>
            <person name="Sherlock G."/>
            <person name="Shah P."/>
            <person name="Silverstein K.A."/>
            <person name="Skrzypek M.S."/>
            <person name="Soll D."/>
            <person name="Staggs R."/>
            <person name="Stansfield I."/>
            <person name="Stumpf M.P."/>
            <person name="Sudbery P.E."/>
            <person name="Srikantha T."/>
            <person name="Zeng Q."/>
            <person name="Berman J."/>
            <person name="Berriman M."/>
            <person name="Heitman J."/>
            <person name="Gow N.A."/>
            <person name="Lorenz M.C."/>
            <person name="Birren B.W."/>
            <person name="Kellis M."/>
            <person name="Cuomo C.A."/>
        </authorList>
    </citation>
    <scope>NUCLEOTIDE SEQUENCE [LARGE SCALE GENOMIC DNA]</scope>
    <source>
        <strain evidence="28">ATCC 11503 / BCRC 21390 / CBS 2605 / JCM 1781 / NBRC 1676 / NRRL YB-4239</strain>
    </source>
</reference>
<evidence type="ECO:0000313" key="27">
    <source>
        <dbReference type="EMBL" id="EDK46163.1"/>
    </source>
</evidence>
<proteinExistence type="predicted"/>
<feature type="transmembrane region" description="Helical" evidence="24">
    <location>
        <begin position="21"/>
        <end position="43"/>
    </location>
</feature>
<feature type="domain" description="Reverse transcriptase" evidence="25">
    <location>
        <begin position="738"/>
        <end position="915"/>
    </location>
</feature>
<keyword evidence="9" id="KW-0540">Nuclease</keyword>
<dbReference type="PROSITE" id="PS50878">
    <property type="entry name" value="RT_POL"/>
    <property type="match status" value="1"/>
</dbReference>
<dbReference type="InterPro" id="IPR001584">
    <property type="entry name" value="Integrase_cat-core"/>
</dbReference>
<evidence type="ECO:0000256" key="18">
    <source>
        <dbReference type="ARBA" id="ARBA00022932"/>
    </source>
</evidence>
<dbReference type="OMA" id="NGATAMI"/>
<dbReference type="GO" id="GO:0004190">
    <property type="term" value="F:aspartic-type endopeptidase activity"/>
    <property type="evidence" value="ECO:0007669"/>
    <property type="project" value="UniProtKB-KW"/>
</dbReference>
<evidence type="ECO:0000256" key="7">
    <source>
        <dbReference type="ARBA" id="ARBA00022679"/>
    </source>
</evidence>
<keyword evidence="14" id="KW-0460">Magnesium</keyword>
<evidence type="ECO:0000256" key="23">
    <source>
        <dbReference type="ARBA" id="ARBA00025615"/>
    </source>
</evidence>